<gene>
    <name evidence="3" type="ORF">MCOR33_003825</name>
</gene>
<feature type="compositionally biased region" description="Low complexity" evidence="1">
    <location>
        <begin position="262"/>
        <end position="271"/>
    </location>
</feature>
<feature type="chain" id="PRO_5046380864" evidence="2">
    <location>
        <begin position="19"/>
        <end position="351"/>
    </location>
</feature>
<name>A0ABQ8NQ83_PYRGI</name>
<evidence type="ECO:0000256" key="1">
    <source>
        <dbReference type="SAM" id="MobiDB-lite"/>
    </source>
</evidence>
<evidence type="ECO:0000256" key="2">
    <source>
        <dbReference type="SAM" id="SignalP"/>
    </source>
</evidence>
<evidence type="ECO:0000313" key="3">
    <source>
        <dbReference type="EMBL" id="KAI6300421.1"/>
    </source>
</evidence>
<accession>A0ABQ8NQ83</accession>
<feature type="region of interest" description="Disordered" evidence="1">
    <location>
        <begin position="232"/>
        <end position="351"/>
    </location>
</feature>
<feature type="signal peptide" evidence="2">
    <location>
        <begin position="1"/>
        <end position="18"/>
    </location>
</feature>
<organism evidence="3 4">
    <name type="scientific">Pyricularia grisea</name>
    <name type="common">Crabgrass-specific blast fungus</name>
    <name type="synonym">Magnaporthe grisea</name>
    <dbReference type="NCBI Taxonomy" id="148305"/>
    <lineage>
        <taxon>Eukaryota</taxon>
        <taxon>Fungi</taxon>
        <taxon>Dikarya</taxon>
        <taxon>Ascomycota</taxon>
        <taxon>Pezizomycotina</taxon>
        <taxon>Sordariomycetes</taxon>
        <taxon>Sordariomycetidae</taxon>
        <taxon>Magnaporthales</taxon>
        <taxon>Pyriculariaceae</taxon>
        <taxon>Pyricularia</taxon>
    </lineage>
</organism>
<comment type="caution">
    <text evidence="3">The sequence shown here is derived from an EMBL/GenBank/DDBJ whole genome shotgun (WGS) entry which is preliminary data.</text>
</comment>
<proteinExistence type="predicted"/>
<keyword evidence="4" id="KW-1185">Reference proteome</keyword>
<feature type="compositionally biased region" description="Basic residues" evidence="1">
    <location>
        <begin position="342"/>
        <end position="351"/>
    </location>
</feature>
<evidence type="ECO:0000313" key="4">
    <source>
        <dbReference type="Proteomes" id="UP001059893"/>
    </source>
</evidence>
<sequence length="351" mass="38617">MHLLWSFLLLCSTDDIDKWVHVAGAIRLETPSTLSKGELIFASKQAFAEMVSVAGSKTQAKNKYPSTIVAMLVERDNAPTEIYFSSSVKGSGKDMVYSGRFDDPRTIGSPEAMMKAHFGDQRHRYGGSCGEFGALREYDRLNRPAGSREFKWPDRTKTTFVAWFKVKVVPPCTAGDCPDEEQFGCADFLKVTNFKNVITEGEPDGNTWSHWKFSQVHPTQDRVPVVQDAPAMDTSCSTTSNPPLPGNSKRSIKSKSCTLPSKAPKAATTGGKTMGGNKSNVQKKTDARNSVQKNVTNKTAKKKTDTRHNLQNKNVGPAAVRGSKSKTSPPKTAKGQKNMGFTRRRSIKMQK</sequence>
<feature type="compositionally biased region" description="Polar residues" evidence="1">
    <location>
        <begin position="277"/>
        <end position="292"/>
    </location>
</feature>
<protein>
    <submittedName>
        <fullName evidence="3">Uncharacterized protein</fullName>
    </submittedName>
</protein>
<dbReference type="EMBL" id="JABSND010000052">
    <property type="protein sequence ID" value="KAI6300421.1"/>
    <property type="molecule type" value="Genomic_DNA"/>
</dbReference>
<reference evidence="3" key="1">
    <citation type="submission" date="2021-01" db="EMBL/GenBank/DDBJ databases">
        <title>Deciphering the adaptive evolutionary patterns associated with biogeogrpahic diversity in the finger millet blast pathogen Magnaporthe oryzae in Eastern Africa.</title>
        <authorList>
            <person name="Onyema G."/>
            <person name="Shittu T.A."/>
            <person name="Dodsworth S."/>
            <person name="Devilliers S."/>
            <person name="Muthumeenakshi S."/>
            <person name="Sreenivasaprasad S."/>
        </authorList>
    </citation>
    <scope>NUCLEOTIDE SEQUENCE</scope>
    <source>
        <strain evidence="3">D15/s37</strain>
    </source>
</reference>
<dbReference type="Proteomes" id="UP001059893">
    <property type="component" value="Unassembled WGS sequence"/>
</dbReference>
<keyword evidence="2" id="KW-0732">Signal</keyword>